<organism evidence="1">
    <name type="scientific">Bemisia tabaci</name>
    <name type="common">Sweetpotato whitefly</name>
    <name type="synonym">Aleurodes tabaci</name>
    <dbReference type="NCBI Taxonomy" id="7038"/>
    <lineage>
        <taxon>Eukaryota</taxon>
        <taxon>Metazoa</taxon>
        <taxon>Ecdysozoa</taxon>
        <taxon>Arthropoda</taxon>
        <taxon>Hexapoda</taxon>
        <taxon>Insecta</taxon>
        <taxon>Pterygota</taxon>
        <taxon>Neoptera</taxon>
        <taxon>Paraneoptera</taxon>
        <taxon>Hemiptera</taxon>
        <taxon>Sternorrhyncha</taxon>
        <taxon>Aleyrodoidea</taxon>
        <taxon>Aleyrodidae</taxon>
        <taxon>Aleyrodinae</taxon>
        <taxon>Bemisia</taxon>
    </lineage>
</organism>
<dbReference type="EMBL" id="MN738108">
    <property type="protein sequence ID" value="QHB15645.1"/>
    <property type="molecule type" value="mRNA"/>
</dbReference>
<reference evidence="1" key="1">
    <citation type="submission" date="2019-11" db="EMBL/GenBank/DDBJ databases">
        <title>Identification of Saliva Proteins of the Whitefly Bemisia tabaci by Transcriptome and LC-MS/MS Analyses.</title>
        <authorList>
            <person name="Huang H.-J."/>
        </authorList>
    </citation>
    <scope>NUCLEOTIDE SEQUENCE</scope>
</reference>
<evidence type="ECO:0000313" key="1">
    <source>
        <dbReference type="EMBL" id="QHB15645.1"/>
    </source>
</evidence>
<dbReference type="AlphaFoldDB" id="A0A7S5HG47"/>
<proteinExistence type="evidence at transcript level"/>
<protein>
    <submittedName>
        <fullName evidence="1">Vitellogenin</fullName>
    </submittedName>
</protein>
<accession>A0A7S5HG47</accession>
<sequence>MESYEQRNQNGPSIHKLYRSMNEGDKTCFSVNSIPTCRYPYKPQGGANKEIDFYCVPRNSEEAQYFEKLMKKGVNPSQLSSKKANNQFKVNIPEYCVA</sequence>
<name>A0A7S5HG47_BEMTA</name>